<comment type="caution">
    <text evidence="3">The sequence shown here is derived from an EMBL/GenBank/DDBJ whole genome shotgun (WGS) entry which is preliminary data.</text>
</comment>
<accession>A0A561EAB8</accession>
<reference evidence="3 4" key="1">
    <citation type="submission" date="2019-06" db="EMBL/GenBank/DDBJ databases">
        <title>Sequencing the genomes of 1000 actinobacteria strains.</title>
        <authorList>
            <person name="Klenk H.-P."/>
        </authorList>
    </citation>
    <scope>NUCLEOTIDE SEQUENCE [LARGE SCALE GENOMIC DNA]</scope>
    <source>
        <strain evidence="3 4">DSM 19560</strain>
    </source>
</reference>
<evidence type="ECO:0000313" key="3">
    <source>
        <dbReference type="EMBL" id="TWE12550.1"/>
    </source>
</evidence>
<dbReference type="EMBL" id="VIVQ01000001">
    <property type="protein sequence ID" value="TWE12550.1"/>
    <property type="molecule type" value="Genomic_DNA"/>
</dbReference>
<protein>
    <submittedName>
        <fullName evidence="3">PH (Pleckstrin Homology) domain-containing protein</fullName>
    </submittedName>
</protein>
<evidence type="ECO:0000313" key="4">
    <source>
        <dbReference type="Proteomes" id="UP000318297"/>
    </source>
</evidence>
<keyword evidence="1" id="KW-0472">Membrane</keyword>
<gene>
    <name evidence="3" type="ORF">BKA23_1362</name>
</gene>
<feature type="transmembrane region" description="Helical" evidence="1">
    <location>
        <begin position="53"/>
        <end position="72"/>
    </location>
</feature>
<dbReference type="Proteomes" id="UP000318297">
    <property type="component" value="Unassembled WGS sequence"/>
</dbReference>
<proteinExistence type="predicted"/>
<organism evidence="3 4">
    <name type="scientific">Rudaeicoccus suwonensis</name>
    <dbReference type="NCBI Taxonomy" id="657409"/>
    <lineage>
        <taxon>Bacteria</taxon>
        <taxon>Bacillati</taxon>
        <taxon>Actinomycetota</taxon>
        <taxon>Actinomycetes</taxon>
        <taxon>Micrococcales</taxon>
        <taxon>Dermacoccaceae</taxon>
        <taxon>Rudaeicoccus</taxon>
    </lineage>
</organism>
<keyword evidence="1" id="KW-1133">Transmembrane helix</keyword>
<feature type="domain" description="Low molecular weight protein antigen 6 PH" evidence="2">
    <location>
        <begin position="78"/>
        <end position="140"/>
    </location>
</feature>
<dbReference type="AlphaFoldDB" id="A0A561EAB8"/>
<feature type="transmembrane region" description="Helical" evidence="1">
    <location>
        <begin position="20"/>
        <end position="41"/>
    </location>
</feature>
<dbReference type="InterPro" id="IPR019692">
    <property type="entry name" value="CFP-6_PH"/>
</dbReference>
<sequence length="158" mass="16884">MPAVSDPDPFADFRPQRSRIVSICAAIGIVVVFTIVALSVPHGGSTGWNGPDSAAMIAFGVLLAAFLLKFAMVRATPNERGLHVKNLMVTRDVTWAEIVNVQFGGGHPWLVLELADTETLSVMAVQRSDGEHAVDEAGRMAALVQAHLATEIERPQGD</sequence>
<dbReference type="Pfam" id="PF10756">
    <property type="entry name" value="bPH_6"/>
    <property type="match status" value="1"/>
</dbReference>
<keyword evidence="1" id="KW-0812">Transmembrane</keyword>
<name>A0A561EAB8_9MICO</name>
<evidence type="ECO:0000259" key="2">
    <source>
        <dbReference type="Pfam" id="PF10756"/>
    </source>
</evidence>
<keyword evidence="4" id="KW-1185">Reference proteome</keyword>
<evidence type="ECO:0000256" key="1">
    <source>
        <dbReference type="SAM" id="Phobius"/>
    </source>
</evidence>